<evidence type="ECO:0000256" key="1">
    <source>
        <dbReference type="SAM" id="Coils"/>
    </source>
</evidence>
<gene>
    <name evidence="3" type="ORF">PI95_020620</name>
</gene>
<feature type="domain" description="Inactive STAND" evidence="2">
    <location>
        <begin position="78"/>
        <end position="228"/>
    </location>
</feature>
<dbReference type="RefSeq" id="WP_039752531.1">
    <property type="nucleotide sequence ID" value="NZ_JTCM02000052.1"/>
</dbReference>
<reference evidence="3 4" key="1">
    <citation type="journal article" date="2015" name="Genome Announc.">
        <title>Draft Genome Sequence of Cyanobacterium Hassallia byssoidea Strain VB512170, Isolated from Monuments in India.</title>
        <authorList>
            <person name="Singh D."/>
            <person name="Chandrababunaidu M.M."/>
            <person name="Panda A."/>
            <person name="Sen D."/>
            <person name="Bhattacharyya S."/>
            <person name="Adhikary S.P."/>
            <person name="Tripathy S."/>
        </authorList>
    </citation>
    <scope>NUCLEOTIDE SEQUENCE [LARGE SCALE GENOMIC DNA]</scope>
    <source>
        <strain evidence="3 4">VB512170</strain>
    </source>
</reference>
<evidence type="ECO:0000313" key="3">
    <source>
        <dbReference type="EMBL" id="NEU74892.1"/>
    </source>
</evidence>
<keyword evidence="4" id="KW-1185">Reference proteome</keyword>
<protein>
    <recommendedName>
        <fullName evidence="2">Inactive STAND domain-containing protein</fullName>
    </recommendedName>
</protein>
<dbReference type="Pfam" id="PF19995">
    <property type="entry name" value="iSTAND"/>
    <property type="match status" value="1"/>
</dbReference>
<dbReference type="InterPro" id="IPR045475">
    <property type="entry name" value="iSTAND"/>
</dbReference>
<name>A0A846HBX5_9CYAN</name>
<feature type="coiled-coil region" evidence="1">
    <location>
        <begin position="11"/>
        <end position="68"/>
    </location>
</feature>
<dbReference type="Proteomes" id="UP000031549">
    <property type="component" value="Unassembled WGS sequence"/>
</dbReference>
<comment type="caution">
    <text evidence="3">The sequence shown here is derived from an EMBL/GenBank/DDBJ whole genome shotgun (WGS) entry which is preliminary data.</text>
</comment>
<accession>A0A846HBX5</accession>
<dbReference type="EMBL" id="JTCM02000052">
    <property type="protein sequence ID" value="NEU74892.1"/>
    <property type="molecule type" value="Genomic_DNA"/>
</dbReference>
<keyword evidence="1" id="KW-0175">Coiled coil</keyword>
<organism evidence="3 4">
    <name type="scientific">Hassallia byssoidea VB512170</name>
    <dbReference type="NCBI Taxonomy" id="1304833"/>
    <lineage>
        <taxon>Bacteria</taxon>
        <taxon>Bacillati</taxon>
        <taxon>Cyanobacteriota</taxon>
        <taxon>Cyanophyceae</taxon>
        <taxon>Nostocales</taxon>
        <taxon>Tolypothrichaceae</taxon>
        <taxon>Hassallia</taxon>
    </lineage>
</organism>
<sequence>MFSDQHLQHKLDALQQQYDLEAEKLKDLRRSYAIEASTIARFQLEKQIEQTEAEMDELAQQIDRLERASPVERLYRALLKLNYREQTKKFRRIIPDNSVAAFLIHGLPDYGQGWLLNRLVQQHVPNSITAKVVQFNLNRLARKSDVPSLWRELSRGVGLGGQGLPPDIADRVYQWWQTQNVLLIFRDVDFLSEIYLRELLENFWFPLTIKTTSANAKVSQFQLIMFLIDEKGCVSKWNVPFAPEEPNSNWQPDSPVKLPEISGFSQEELAKWLDYESDDLPILLTEQLEQTVQTILENSDNGVPELAMEQICYLSGCCDWYEEEKTWLKY</sequence>
<dbReference type="AlphaFoldDB" id="A0A846HBX5"/>
<proteinExistence type="predicted"/>
<evidence type="ECO:0000313" key="4">
    <source>
        <dbReference type="Proteomes" id="UP000031549"/>
    </source>
</evidence>
<evidence type="ECO:0000259" key="2">
    <source>
        <dbReference type="Pfam" id="PF19995"/>
    </source>
</evidence>